<dbReference type="KEGG" id="pur:AOC03_00035"/>
<dbReference type="InterPro" id="IPR010323">
    <property type="entry name" value="DUF924"/>
</dbReference>
<proteinExistence type="predicted"/>
<protein>
    <recommendedName>
        <fullName evidence="3">DUF924 domain-containing protein</fullName>
    </recommendedName>
</protein>
<evidence type="ECO:0000313" key="1">
    <source>
        <dbReference type="EMBL" id="ALF58629.1"/>
    </source>
</evidence>
<evidence type="ECO:0000313" key="2">
    <source>
        <dbReference type="Proteomes" id="UP000059847"/>
    </source>
</evidence>
<keyword evidence="2" id="KW-1185">Reference proteome</keyword>
<dbReference type="EMBL" id="CP012678">
    <property type="protein sequence ID" value="ALF58629.1"/>
    <property type="molecule type" value="Genomic_DNA"/>
</dbReference>
<gene>
    <name evidence="1" type="ORF">AOC03_00035</name>
</gene>
<dbReference type="AlphaFoldDB" id="A0A0M4TD28"/>
<dbReference type="InterPro" id="IPR011990">
    <property type="entry name" value="TPR-like_helical_dom_sf"/>
</dbReference>
<dbReference type="RefSeq" id="WP_062532992.1">
    <property type="nucleotide sequence ID" value="NZ_CP012678.1"/>
</dbReference>
<reference evidence="1 2" key="1">
    <citation type="submission" date="2015-09" db="EMBL/GenBank/DDBJ databases">
        <title>Complete genome of Psychrobacter urativorans R10.10B.</title>
        <authorList>
            <person name="See-Too W.S."/>
            <person name="Chan K.G."/>
        </authorList>
    </citation>
    <scope>NUCLEOTIDE SEQUENCE [LARGE SCALE GENOMIC DNA]</scope>
    <source>
        <strain evidence="1 2">R10.10B</strain>
    </source>
</reference>
<name>A0A0M4TD28_9GAMM</name>
<dbReference type="Gene3D" id="1.25.40.10">
    <property type="entry name" value="Tetratricopeptide repeat domain"/>
    <property type="match status" value="1"/>
</dbReference>
<organism evidence="1 2">
    <name type="scientific">Psychrobacter urativorans</name>
    <dbReference type="NCBI Taxonomy" id="45610"/>
    <lineage>
        <taxon>Bacteria</taxon>
        <taxon>Pseudomonadati</taxon>
        <taxon>Pseudomonadota</taxon>
        <taxon>Gammaproteobacteria</taxon>
        <taxon>Moraxellales</taxon>
        <taxon>Moraxellaceae</taxon>
        <taxon>Psychrobacter</taxon>
    </lineage>
</organism>
<dbReference type="Proteomes" id="UP000059847">
    <property type="component" value="Chromosome"/>
</dbReference>
<dbReference type="Gene3D" id="1.20.58.320">
    <property type="entry name" value="TPR-like"/>
    <property type="match status" value="1"/>
</dbReference>
<accession>A0A0M4TD28</accession>
<dbReference type="Pfam" id="PF06041">
    <property type="entry name" value="DUF924"/>
    <property type="match status" value="1"/>
</dbReference>
<evidence type="ECO:0008006" key="3">
    <source>
        <dbReference type="Google" id="ProtNLM"/>
    </source>
</evidence>
<dbReference type="OrthoDB" id="7593450at2"/>
<sequence>MTLSTDNSILQSQHQPQPDVTKLNAEALAVLEFWFAKDNQPYWFVVDKAFDKQIKDKFGKIWQTAIQGQCAHWRRTEQQTINQADDDTEILIINLAGRLAEIIVLDQFSRNLCRGQACAFAQDKMSLVLAQEAICQPNFAALPMPWRKFMIMPFMHSESAVIHEKYLPLFKQLNDPLTLDFAYKHQAIIEKFGRYPHRNAALNRVSTAAELAFLQQPNSSF</sequence>
<dbReference type="SUPFAM" id="SSF48452">
    <property type="entry name" value="TPR-like"/>
    <property type="match status" value="1"/>
</dbReference>